<organism evidence="1 2">
    <name type="scientific">Mucor saturninus</name>
    <dbReference type="NCBI Taxonomy" id="64648"/>
    <lineage>
        <taxon>Eukaryota</taxon>
        <taxon>Fungi</taxon>
        <taxon>Fungi incertae sedis</taxon>
        <taxon>Mucoromycota</taxon>
        <taxon>Mucoromycotina</taxon>
        <taxon>Mucoromycetes</taxon>
        <taxon>Mucorales</taxon>
        <taxon>Mucorineae</taxon>
        <taxon>Mucoraceae</taxon>
        <taxon>Mucor</taxon>
    </lineage>
</organism>
<dbReference type="InterPro" id="IPR014842">
    <property type="entry name" value="AFT"/>
</dbReference>
<comment type="caution">
    <text evidence="1">The sequence shown here is derived from an EMBL/GenBank/DDBJ whole genome shotgun (WGS) entry which is preliminary data.</text>
</comment>
<dbReference type="EMBL" id="JAEPRD010000258">
    <property type="protein sequence ID" value="KAG2192946.1"/>
    <property type="molecule type" value="Genomic_DNA"/>
</dbReference>
<evidence type="ECO:0000313" key="1">
    <source>
        <dbReference type="EMBL" id="KAG2192946.1"/>
    </source>
</evidence>
<name>A0A8H7QK18_9FUNG</name>
<accession>A0A8H7QK18</accession>
<dbReference type="Proteomes" id="UP000603453">
    <property type="component" value="Unassembled WGS sequence"/>
</dbReference>
<dbReference type="GO" id="GO:0010106">
    <property type="term" value="P:cellular response to iron ion starvation"/>
    <property type="evidence" value="ECO:0007669"/>
    <property type="project" value="InterPro"/>
</dbReference>
<proteinExistence type="predicted"/>
<sequence>MEFYSVSNALDETVYNSQYQTSEEIKQYLKKWAIENNFVLFVAKSEKDRRLHLRCKCGKACGRSIENPEERKRTRTSIKDDCPFIIKINFSKLTQIWTVEQFFDTRLLVPKGPSIS</sequence>
<dbReference type="AlphaFoldDB" id="A0A8H7QK18"/>
<evidence type="ECO:0000313" key="2">
    <source>
        <dbReference type="Proteomes" id="UP000603453"/>
    </source>
</evidence>
<dbReference type="GO" id="GO:0000981">
    <property type="term" value="F:DNA-binding transcription factor activity, RNA polymerase II-specific"/>
    <property type="evidence" value="ECO:0007669"/>
    <property type="project" value="InterPro"/>
</dbReference>
<dbReference type="OrthoDB" id="2284622at2759"/>
<keyword evidence="2" id="KW-1185">Reference proteome</keyword>
<dbReference type="Pfam" id="PF08731">
    <property type="entry name" value="AFT"/>
    <property type="match status" value="1"/>
</dbReference>
<reference evidence="1" key="1">
    <citation type="submission" date="2020-12" db="EMBL/GenBank/DDBJ databases">
        <title>Metabolic potential, ecology and presence of endohyphal bacteria is reflected in genomic diversity of Mucoromycotina.</title>
        <authorList>
            <person name="Muszewska A."/>
            <person name="Okrasinska A."/>
            <person name="Steczkiewicz K."/>
            <person name="Drgas O."/>
            <person name="Orlowska M."/>
            <person name="Perlinska-Lenart U."/>
            <person name="Aleksandrzak-Piekarczyk T."/>
            <person name="Szatraj K."/>
            <person name="Zielenkiewicz U."/>
            <person name="Pilsyk S."/>
            <person name="Malc E."/>
            <person name="Mieczkowski P."/>
            <person name="Kruszewska J.S."/>
            <person name="Biernat P."/>
            <person name="Pawlowska J."/>
        </authorList>
    </citation>
    <scope>NUCLEOTIDE SEQUENCE</scope>
    <source>
        <strain evidence="1">WA0000017839</strain>
    </source>
</reference>
<protein>
    <submittedName>
        <fullName evidence="1">Uncharacterized protein</fullName>
    </submittedName>
</protein>
<dbReference type="GO" id="GO:0045944">
    <property type="term" value="P:positive regulation of transcription by RNA polymerase II"/>
    <property type="evidence" value="ECO:0007669"/>
    <property type="project" value="InterPro"/>
</dbReference>
<gene>
    <name evidence="1" type="ORF">INT47_004685</name>
</gene>